<keyword evidence="3" id="KW-1185">Reference proteome</keyword>
<dbReference type="Pfam" id="PF04338">
    <property type="entry name" value="DUF481"/>
    <property type="match status" value="1"/>
</dbReference>
<protein>
    <submittedName>
        <fullName evidence="2">DUF481 domain-containing protein</fullName>
    </submittedName>
</protein>
<sequence>MKTLNLTLAMIAGLSVGSAAFAQTAFDGTDTATDRNEDLREAIDDDFDTAPEAVGNEGRKLGFSGSVALRASAASGNADTVDLGVGAEMAYFDGTNGYSLEVNYDYAEDSGAATEESLFFDAQYTRDFNPRFYGFAKVQGTVDAFSSYESDYFVGVGAGYRVFDNAKTRWTVQGGPGYRVASLTDVVDGEFDEAAFALSSNYRQQLSETVYFINDTDIITSESDTSVINDLGLTVAVANNLAIKTSIQTEFHTDPLDGYEDTDNTFGVSLVYNY</sequence>
<reference evidence="3" key="1">
    <citation type="journal article" date="2019" name="Int. J. Syst. Evol. Microbiol.">
        <title>The Global Catalogue of Microorganisms (GCM) 10K type strain sequencing project: providing services to taxonomists for standard genome sequencing and annotation.</title>
        <authorList>
            <consortium name="The Broad Institute Genomics Platform"/>
            <consortium name="The Broad Institute Genome Sequencing Center for Infectious Disease"/>
            <person name="Wu L."/>
            <person name="Ma J."/>
        </authorList>
    </citation>
    <scope>NUCLEOTIDE SEQUENCE [LARGE SCALE GENOMIC DNA]</scope>
    <source>
        <strain evidence="3">JCM 17190</strain>
    </source>
</reference>
<feature type="chain" id="PRO_5047007899" evidence="1">
    <location>
        <begin position="23"/>
        <end position="274"/>
    </location>
</feature>
<accession>A0ABP7K5B7</accession>
<evidence type="ECO:0000313" key="2">
    <source>
        <dbReference type="EMBL" id="GAA3864757.1"/>
    </source>
</evidence>
<dbReference type="Proteomes" id="UP001399917">
    <property type="component" value="Unassembled WGS sequence"/>
</dbReference>
<evidence type="ECO:0000313" key="3">
    <source>
        <dbReference type="Proteomes" id="UP001399917"/>
    </source>
</evidence>
<comment type="caution">
    <text evidence="2">The sequence shown here is derived from an EMBL/GenBank/DDBJ whole genome shotgun (WGS) entry which is preliminary data.</text>
</comment>
<dbReference type="InterPro" id="IPR007433">
    <property type="entry name" value="DUF481"/>
</dbReference>
<dbReference type="EMBL" id="BAABDF010000006">
    <property type="protein sequence ID" value="GAA3864757.1"/>
    <property type="molecule type" value="Genomic_DNA"/>
</dbReference>
<gene>
    <name evidence="2" type="ORF">GCM10022404_13820</name>
</gene>
<keyword evidence="1" id="KW-0732">Signal</keyword>
<name>A0ABP7K5B7_9RHOB</name>
<organism evidence="2 3">
    <name type="scientific">Celeribacter arenosi</name>
    <dbReference type="NCBI Taxonomy" id="792649"/>
    <lineage>
        <taxon>Bacteria</taxon>
        <taxon>Pseudomonadati</taxon>
        <taxon>Pseudomonadota</taxon>
        <taxon>Alphaproteobacteria</taxon>
        <taxon>Rhodobacterales</taxon>
        <taxon>Roseobacteraceae</taxon>
        <taxon>Celeribacter</taxon>
    </lineage>
</organism>
<evidence type="ECO:0000256" key="1">
    <source>
        <dbReference type="SAM" id="SignalP"/>
    </source>
</evidence>
<dbReference type="RefSeq" id="WP_344845523.1">
    <property type="nucleotide sequence ID" value="NZ_BAABDF010000006.1"/>
</dbReference>
<proteinExistence type="predicted"/>
<feature type="signal peptide" evidence="1">
    <location>
        <begin position="1"/>
        <end position="22"/>
    </location>
</feature>